<feature type="domain" description="Cyclic nucleotide-binding" evidence="4">
    <location>
        <begin position="16"/>
        <end position="136"/>
    </location>
</feature>
<reference evidence="6" key="1">
    <citation type="submission" date="2015-10" db="EMBL/GenBank/DDBJ databases">
        <authorList>
            <person name="Gilbert D.G."/>
        </authorList>
    </citation>
    <scope>NUCLEOTIDE SEQUENCE</scope>
    <source>
        <strain evidence="6">Phyl III-seqv23</strain>
    </source>
</reference>
<evidence type="ECO:0000256" key="3">
    <source>
        <dbReference type="ARBA" id="ARBA00023163"/>
    </source>
</evidence>
<dbReference type="GO" id="GO:0003700">
    <property type="term" value="F:DNA-binding transcription factor activity"/>
    <property type="evidence" value="ECO:0007669"/>
    <property type="project" value="TreeGrafter"/>
</dbReference>
<dbReference type="CDD" id="cd00038">
    <property type="entry name" value="CAP_ED"/>
    <property type="match status" value="1"/>
</dbReference>
<dbReference type="Pfam" id="PF00027">
    <property type="entry name" value="cNMP_binding"/>
    <property type="match status" value="1"/>
</dbReference>
<feature type="domain" description="HTH crp-type" evidence="5">
    <location>
        <begin position="150"/>
        <end position="216"/>
    </location>
</feature>
<name>A0A0S4TW93_RALSL</name>
<proteinExistence type="predicted"/>
<evidence type="ECO:0000313" key="6">
    <source>
        <dbReference type="EMBL" id="CUV14315.1"/>
    </source>
</evidence>
<keyword evidence="2" id="KW-0238">DNA-binding</keyword>
<dbReference type="SUPFAM" id="SSF51206">
    <property type="entry name" value="cAMP-binding domain-like"/>
    <property type="match status" value="1"/>
</dbReference>
<dbReference type="InterPro" id="IPR000595">
    <property type="entry name" value="cNMP-bd_dom"/>
</dbReference>
<dbReference type="InterPro" id="IPR012318">
    <property type="entry name" value="HTH_CRP"/>
</dbReference>
<dbReference type="InterPro" id="IPR050397">
    <property type="entry name" value="Env_Response_Regulators"/>
</dbReference>
<evidence type="ECO:0000256" key="1">
    <source>
        <dbReference type="ARBA" id="ARBA00023015"/>
    </source>
</evidence>
<dbReference type="SMART" id="SM00419">
    <property type="entry name" value="HTH_CRP"/>
    <property type="match status" value="1"/>
</dbReference>
<dbReference type="InterPro" id="IPR036388">
    <property type="entry name" value="WH-like_DNA-bd_sf"/>
</dbReference>
<dbReference type="PANTHER" id="PTHR24567">
    <property type="entry name" value="CRP FAMILY TRANSCRIPTIONAL REGULATORY PROTEIN"/>
    <property type="match status" value="1"/>
</dbReference>
<evidence type="ECO:0000259" key="4">
    <source>
        <dbReference type="PROSITE" id="PS50042"/>
    </source>
</evidence>
<gene>
    <name evidence="6" type="ORF">RUN39_v1_760015</name>
</gene>
<dbReference type="PROSITE" id="PS50042">
    <property type="entry name" value="CNMP_BINDING_3"/>
    <property type="match status" value="1"/>
</dbReference>
<dbReference type="PROSITE" id="PS51063">
    <property type="entry name" value="HTH_CRP_2"/>
    <property type="match status" value="1"/>
</dbReference>
<dbReference type="PATRIC" id="fig|305.106.peg.2782"/>
<evidence type="ECO:0000256" key="2">
    <source>
        <dbReference type="ARBA" id="ARBA00023125"/>
    </source>
</evidence>
<dbReference type="SMART" id="SM00100">
    <property type="entry name" value="cNMP"/>
    <property type="match status" value="1"/>
</dbReference>
<sequence length="225" mass="24934">MHETREIGDLLKHSPLFEDLDTEDLATLARDSHQVRLARHDFVFHRGDCADGFYVVAVGTIKLVLPGAHGHNKVIEFFGPGEYFGEPFMFLNQPHAADAQALEDSLLIRIGKPTIDAALDIHPTLARRMLTGLSSRLHTLMCDIETVNLQSASQRLIGYLLMLPRKLDRARFPCSKTLVASKLGLAPATLSRVLQQLIRDGLILVEGRDVVIRSAAALQRQLRAG</sequence>
<dbReference type="InterPro" id="IPR018490">
    <property type="entry name" value="cNMP-bd_dom_sf"/>
</dbReference>
<dbReference type="InterPro" id="IPR014710">
    <property type="entry name" value="RmlC-like_jellyroll"/>
</dbReference>
<keyword evidence="3" id="KW-0804">Transcription</keyword>
<dbReference type="Pfam" id="PF13545">
    <property type="entry name" value="HTH_Crp_2"/>
    <property type="match status" value="1"/>
</dbReference>
<dbReference type="AlphaFoldDB" id="A0A0S4TW93"/>
<protein>
    <submittedName>
        <fullName evidence="6">Putative transcription regulator protein, Crp/Fnr family</fullName>
    </submittedName>
</protein>
<dbReference type="GO" id="GO:0005829">
    <property type="term" value="C:cytosol"/>
    <property type="evidence" value="ECO:0007669"/>
    <property type="project" value="TreeGrafter"/>
</dbReference>
<organism evidence="6">
    <name type="scientific">Ralstonia solanacearum</name>
    <name type="common">Pseudomonas solanacearum</name>
    <dbReference type="NCBI Taxonomy" id="305"/>
    <lineage>
        <taxon>Bacteria</taxon>
        <taxon>Pseudomonadati</taxon>
        <taxon>Pseudomonadota</taxon>
        <taxon>Betaproteobacteria</taxon>
        <taxon>Burkholderiales</taxon>
        <taxon>Burkholderiaceae</taxon>
        <taxon>Ralstonia</taxon>
        <taxon>Ralstonia solanacearum species complex</taxon>
    </lineage>
</organism>
<dbReference type="PANTHER" id="PTHR24567:SF26">
    <property type="entry name" value="REGULATORY PROTEIN YEIL"/>
    <property type="match status" value="1"/>
</dbReference>
<keyword evidence="1" id="KW-0805">Transcription regulation</keyword>
<dbReference type="InterPro" id="IPR036390">
    <property type="entry name" value="WH_DNA-bd_sf"/>
</dbReference>
<dbReference type="SUPFAM" id="SSF46785">
    <property type="entry name" value="Winged helix' DNA-binding domain"/>
    <property type="match status" value="1"/>
</dbReference>
<accession>A0A0S4TW93</accession>
<dbReference type="EMBL" id="LN899819">
    <property type="protein sequence ID" value="CUV14315.1"/>
    <property type="molecule type" value="Genomic_DNA"/>
</dbReference>
<dbReference type="GO" id="GO:0003677">
    <property type="term" value="F:DNA binding"/>
    <property type="evidence" value="ECO:0007669"/>
    <property type="project" value="UniProtKB-KW"/>
</dbReference>
<dbReference type="Gene3D" id="1.10.10.10">
    <property type="entry name" value="Winged helix-like DNA-binding domain superfamily/Winged helix DNA-binding domain"/>
    <property type="match status" value="1"/>
</dbReference>
<dbReference type="Gene3D" id="2.60.120.10">
    <property type="entry name" value="Jelly Rolls"/>
    <property type="match status" value="1"/>
</dbReference>
<evidence type="ECO:0000259" key="5">
    <source>
        <dbReference type="PROSITE" id="PS51063"/>
    </source>
</evidence>